<keyword evidence="5" id="KW-1185">Reference proteome</keyword>
<proteinExistence type="predicted"/>
<feature type="domain" description="Spindle pole body-associated protein cut12" evidence="3">
    <location>
        <begin position="249"/>
        <end position="309"/>
    </location>
</feature>
<feature type="region of interest" description="Disordered" evidence="2">
    <location>
        <begin position="29"/>
        <end position="99"/>
    </location>
</feature>
<feature type="compositionally biased region" description="Polar residues" evidence="2">
    <location>
        <begin position="178"/>
        <end position="188"/>
    </location>
</feature>
<evidence type="ECO:0000259" key="3">
    <source>
        <dbReference type="Pfam" id="PF11500"/>
    </source>
</evidence>
<gene>
    <name evidence="4" type="ORF">LTR84_001116</name>
</gene>
<comment type="caution">
    <text evidence="4">The sequence shown here is derived from an EMBL/GenBank/DDBJ whole genome shotgun (WGS) entry which is preliminary data.</text>
</comment>
<reference evidence="4 5" key="1">
    <citation type="submission" date="2023-08" db="EMBL/GenBank/DDBJ databases">
        <title>Black Yeasts Isolated from many extreme environments.</title>
        <authorList>
            <person name="Coleine C."/>
            <person name="Stajich J.E."/>
            <person name="Selbmann L."/>
        </authorList>
    </citation>
    <scope>NUCLEOTIDE SEQUENCE [LARGE SCALE GENOMIC DNA]</scope>
    <source>
        <strain evidence="4 5">CCFEE 5792</strain>
    </source>
</reference>
<accession>A0AAV9NSX5</accession>
<feature type="coiled-coil region" evidence="1">
    <location>
        <begin position="283"/>
        <end position="310"/>
    </location>
</feature>
<protein>
    <recommendedName>
        <fullName evidence="3">Spindle pole body-associated protein cut12 domain-containing protein</fullName>
    </recommendedName>
</protein>
<name>A0AAV9NSX5_9EURO</name>
<evidence type="ECO:0000256" key="1">
    <source>
        <dbReference type="SAM" id="Coils"/>
    </source>
</evidence>
<organism evidence="4 5">
    <name type="scientific">Exophiala bonariae</name>
    <dbReference type="NCBI Taxonomy" id="1690606"/>
    <lineage>
        <taxon>Eukaryota</taxon>
        <taxon>Fungi</taxon>
        <taxon>Dikarya</taxon>
        <taxon>Ascomycota</taxon>
        <taxon>Pezizomycotina</taxon>
        <taxon>Eurotiomycetes</taxon>
        <taxon>Chaetothyriomycetidae</taxon>
        <taxon>Chaetothyriales</taxon>
        <taxon>Herpotrichiellaceae</taxon>
        <taxon>Exophiala</taxon>
    </lineage>
</organism>
<keyword evidence="1" id="KW-0175">Coiled coil</keyword>
<feature type="compositionally biased region" description="Basic and acidic residues" evidence="2">
    <location>
        <begin position="474"/>
        <end position="493"/>
    </location>
</feature>
<dbReference type="AlphaFoldDB" id="A0AAV9NSX5"/>
<evidence type="ECO:0000256" key="2">
    <source>
        <dbReference type="SAM" id="MobiDB-lite"/>
    </source>
</evidence>
<dbReference type="Proteomes" id="UP001358417">
    <property type="component" value="Unassembled WGS sequence"/>
</dbReference>
<dbReference type="RefSeq" id="XP_064712602.1">
    <property type="nucleotide sequence ID" value="XM_064844742.1"/>
</dbReference>
<feature type="region of interest" description="Disordered" evidence="2">
    <location>
        <begin position="311"/>
        <end position="346"/>
    </location>
</feature>
<evidence type="ECO:0000313" key="4">
    <source>
        <dbReference type="EMBL" id="KAK5065278.1"/>
    </source>
</evidence>
<dbReference type="Pfam" id="PF11500">
    <property type="entry name" value="Cut12"/>
    <property type="match status" value="1"/>
</dbReference>
<feature type="compositionally biased region" description="Polar residues" evidence="2">
    <location>
        <begin position="86"/>
        <end position="98"/>
    </location>
</feature>
<feature type="region of interest" description="Disordered" evidence="2">
    <location>
        <begin position="463"/>
        <end position="493"/>
    </location>
</feature>
<dbReference type="GeneID" id="89969338"/>
<dbReference type="InterPro" id="IPR021589">
    <property type="entry name" value="Cut12"/>
</dbReference>
<evidence type="ECO:0000313" key="5">
    <source>
        <dbReference type="Proteomes" id="UP001358417"/>
    </source>
</evidence>
<sequence>MSSDSNIAEDPVTPAPVFAFRALKGVLFGSPETPFDREESNKENASVFDSEAHKKTTTAKSSTKGDKPGKPNNKRTPTKKQKTNHLGRSPNESGNMTRKSMAAKVPFRPIFPLSQAEQALISPTKSILRIPGQATPRAQSLRDVNVTFKSLSPDESIASRDIKSSGKLPPPGTVTYRPESSATTGVMNNGQHITNGLTFNDIPAATGTLDPAQSTVPVAATNNDQAARTVLTANATSAATSSASGISAAAFQAYQKQTEKEMRRLIKYGQQMKEFAYQADMKNQQLNEIVARLQTENENLRKERAELHEQMNGSARFAPRPDTRGNHDANAPIQSSAPPHVQPTPVYHPDVQAIIDKNQHRDRVPLVAPPLPPSAKPDSPLARYYRGLDNFVSLDPSRGGVPPLASGQQITDAFMAREREVDWDGVMKQGEEIANSAEDSDFKKAITHPKVYAANKLRTAMEASSAGLPAERSAAARERLAKKSEARKASREV</sequence>
<feature type="compositionally biased region" description="Basic residues" evidence="2">
    <location>
        <begin position="72"/>
        <end position="85"/>
    </location>
</feature>
<dbReference type="EMBL" id="JAVRRD010000001">
    <property type="protein sequence ID" value="KAK5065278.1"/>
    <property type="molecule type" value="Genomic_DNA"/>
</dbReference>
<feature type="region of interest" description="Disordered" evidence="2">
    <location>
        <begin position="156"/>
        <end position="188"/>
    </location>
</feature>